<dbReference type="PIRSF" id="PIRSF006648">
    <property type="entry name" value="DrrB"/>
    <property type="match status" value="1"/>
</dbReference>
<dbReference type="PANTHER" id="PTHR43229">
    <property type="entry name" value="NODULATION PROTEIN J"/>
    <property type="match status" value="1"/>
</dbReference>
<evidence type="ECO:0000313" key="8">
    <source>
        <dbReference type="EMBL" id="MFC5833551.1"/>
    </source>
</evidence>
<comment type="caution">
    <text evidence="8">The sequence shown here is derived from an EMBL/GenBank/DDBJ whole genome shotgun (WGS) entry which is preliminary data.</text>
</comment>
<dbReference type="Pfam" id="PF01061">
    <property type="entry name" value="ABC2_membrane"/>
    <property type="match status" value="1"/>
</dbReference>
<dbReference type="PANTHER" id="PTHR43229:SF2">
    <property type="entry name" value="NODULATION PROTEIN J"/>
    <property type="match status" value="1"/>
</dbReference>
<dbReference type="InterPro" id="IPR000412">
    <property type="entry name" value="ABC_2_transport"/>
</dbReference>
<dbReference type="Proteomes" id="UP001596058">
    <property type="component" value="Unassembled WGS sequence"/>
</dbReference>
<evidence type="ECO:0000259" key="7">
    <source>
        <dbReference type="PROSITE" id="PS51012"/>
    </source>
</evidence>
<dbReference type="PROSITE" id="PS51012">
    <property type="entry name" value="ABC_TM2"/>
    <property type="match status" value="1"/>
</dbReference>
<protein>
    <recommendedName>
        <fullName evidence="6">Transport permease protein</fullName>
    </recommendedName>
</protein>
<reference evidence="9" key="1">
    <citation type="journal article" date="2019" name="Int. J. Syst. Evol. Microbiol.">
        <title>The Global Catalogue of Microorganisms (GCM) 10K type strain sequencing project: providing services to taxonomists for standard genome sequencing and annotation.</title>
        <authorList>
            <consortium name="The Broad Institute Genomics Platform"/>
            <consortium name="The Broad Institute Genome Sequencing Center for Infectious Disease"/>
            <person name="Wu L."/>
            <person name="Ma J."/>
        </authorList>
    </citation>
    <scope>NUCLEOTIDE SEQUENCE [LARGE SCALE GENOMIC DNA]</scope>
    <source>
        <strain evidence="9">CCUG 53903</strain>
    </source>
</reference>
<feature type="domain" description="ABC transmembrane type-2" evidence="7">
    <location>
        <begin position="22"/>
        <end position="249"/>
    </location>
</feature>
<organism evidence="8 9">
    <name type="scientific">Nonomuraea insulae</name>
    <dbReference type="NCBI Taxonomy" id="1616787"/>
    <lineage>
        <taxon>Bacteria</taxon>
        <taxon>Bacillati</taxon>
        <taxon>Actinomycetota</taxon>
        <taxon>Actinomycetes</taxon>
        <taxon>Streptosporangiales</taxon>
        <taxon>Streptosporangiaceae</taxon>
        <taxon>Nonomuraea</taxon>
    </lineage>
</organism>
<keyword evidence="6" id="KW-0813">Transport</keyword>
<keyword evidence="3 6" id="KW-1133">Transmembrane helix</keyword>
<evidence type="ECO:0000256" key="1">
    <source>
        <dbReference type="ARBA" id="ARBA00004141"/>
    </source>
</evidence>
<keyword evidence="9" id="KW-1185">Reference proteome</keyword>
<dbReference type="EMBL" id="JBHSPA010000094">
    <property type="protein sequence ID" value="MFC5833551.1"/>
    <property type="molecule type" value="Genomic_DNA"/>
</dbReference>
<keyword evidence="6" id="KW-1003">Cell membrane</keyword>
<comment type="subcellular location">
    <subcellularLocation>
        <location evidence="6">Cell membrane</location>
        <topology evidence="6">Multi-pass membrane protein</topology>
    </subcellularLocation>
    <subcellularLocation>
        <location evidence="1">Membrane</location>
        <topology evidence="1">Multi-pass membrane protein</topology>
    </subcellularLocation>
</comment>
<feature type="transmembrane region" description="Helical" evidence="6">
    <location>
        <begin position="169"/>
        <end position="188"/>
    </location>
</feature>
<keyword evidence="2 6" id="KW-0812">Transmembrane</keyword>
<evidence type="ECO:0000256" key="3">
    <source>
        <dbReference type="ARBA" id="ARBA00022989"/>
    </source>
</evidence>
<feature type="transmembrane region" description="Helical" evidence="6">
    <location>
        <begin position="24"/>
        <end position="46"/>
    </location>
</feature>
<keyword evidence="4 6" id="KW-0472">Membrane</keyword>
<gene>
    <name evidence="8" type="ORF">ACFPZ3_57740</name>
</gene>
<dbReference type="InterPro" id="IPR051784">
    <property type="entry name" value="Nod_factor_ABC_transporter"/>
</dbReference>
<evidence type="ECO:0000313" key="9">
    <source>
        <dbReference type="Proteomes" id="UP001596058"/>
    </source>
</evidence>
<feature type="transmembrane region" description="Helical" evidence="6">
    <location>
        <begin position="135"/>
        <end position="157"/>
    </location>
</feature>
<keyword evidence="5" id="KW-0046">Antibiotic resistance</keyword>
<feature type="transmembrane region" description="Helical" evidence="6">
    <location>
        <begin position="225"/>
        <end position="242"/>
    </location>
</feature>
<dbReference type="InterPro" id="IPR013525">
    <property type="entry name" value="ABC2_TM"/>
</dbReference>
<accession>A0ABW1D6Y7</accession>
<dbReference type="InterPro" id="IPR047817">
    <property type="entry name" value="ABC2_TM_bact-type"/>
</dbReference>
<evidence type="ECO:0000256" key="4">
    <source>
        <dbReference type="ARBA" id="ARBA00023136"/>
    </source>
</evidence>
<evidence type="ECO:0000256" key="5">
    <source>
        <dbReference type="ARBA" id="ARBA00023251"/>
    </source>
</evidence>
<feature type="transmembrane region" description="Helical" evidence="6">
    <location>
        <begin position="52"/>
        <end position="72"/>
    </location>
</feature>
<name>A0ABW1D6Y7_9ACTN</name>
<proteinExistence type="inferred from homology"/>
<dbReference type="PRINTS" id="PR00164">
    <property type="entry name" value="ABC2TRNSPORT"/>
</dbReference>
<evidence type="ECO:0000256" key="6">
    <source>
        <dbReference type="RuleBase" id="RU361157"/>
    </source>
</evidence>
<feature type="transmembrane region" description="Helical" evidence="6">
    <location>
        <begin position="106"/>
        <end position="129"/>
    </location>
</feature>
<comment type="similarity">
    <text evidence="6">Belongs to the ABC-2 integral membrane protein family.</text>
</comment>
<evidence type="ECO:0000256" key="2">
    <source>
        <dbReference type="ARBA" id="ARBA00022692"/>
    </source>
</evidence>
<sequence length="252" mass="27856">MVHPSIAVLERHLLLYRRLWRASVFSFFVLPVLFLLSVGVGVGAYVSDVDHVSYLSWIAPALLASLAFQIGFNESTMGIYTDFEWIGAFHVMRNTRVRIRDMIAGWHLYVLVVLELAVIAFLLVTWAFGVLDLRLALAGPAVCALVALSIAAPTTAFSAIARDENHFHLLAQFGVLPATLVSGVFFPVDRLPDLLEPLAYVSPLWHGVELNRAVALGVTPSWPPVLHIAALLAWTVLGLAWAHRAFRRRLAD</sequence>
<dbReference type="RefSeq" id="WP_379522977.1">
    <property type="nucleotide sequence ID" value="NZ_JBHSPA010000094.1"/>
</dbReference>